<keyword evidence="3" id="KW-1185">Reference proteome</keyword>
<comment type="caution">
    <text evidence="2">The sequence shown here is derived from an EMBL/GenBank/DDBJ whole genome shotgun (WGS) entry which is preliminary data.</text>
</comment>
<evidence type="ECO:0000256" key="1">
    <source>
        <dbReference type="SAM" id="MobiDB-lite"/>
    </source>
</evidence>
<gene>
    <name evidence="2" type="ORF">PSTG_12827</name>
</gene>
<proteinExistence type="predicted"/>
<dbReference type="EMBL" id="AJIL01000129">
    <property type="protein sequence ID" value="KNE93826.1"/>
    <property type="molecule type" value="Genomic_DNA"/>
</dbReference>
<sequence length="123" mass="13817">MAPLAPIMSPLAPITNPPTNNEANGGSDDDAHDEDTYDLPTDAILGEEIAPKDNNKEHLSFTQDLVVSSHPLLKQDHQPERRHWILLWLASSCQWTTSLASVKNGQKITDHFELNFQVPKYYI</sequence>
<feature type="region of interest" description="Disordered" evidence="1">
    <location>
        <begin position="1"/>
        <end position="39"/>
    </location>
</feature>
<name>A0A0L0V3R5_9BASI</name>
<reference evidence="3" key="1">
    <citation type="submission" date="2014-03" db="EMBL/GenBank/DDBJ databases">
        <title>The Genome Sequence of Puccinia striiformis f. sp. tritici PST-78.</title>
        <authorList>
            <consortium name="The Broad Institute Genome Sequencing Platform"/>
            <person name="Cuomo C."/>
            <person name="Hulbert S."/>
            <person name="Chen X."/>
            <person name="Walker B."/>
            <person name="Young S.K."/>
            <person name="Zeng Q."/>
            <person name="Gargeya S."/>
            <person name="Fitzgerald M."/>
            <person name="Haas B."/>
            <person name="Abouelleil A."/>
            <person name="Alvarado L."/>
            <person name="Arachchi H.M."/>
            <person name="Berlin A.M."/>
            <person name="Chapman S.B."/>
            <person name="Goldberg J."/>
            <person name="Griggs A."/>
            <person name="Gujja S."/>
            <person name="Hansen M."/>
            <person name="Howarth C."/>
            <person name="Imamovic A."/>
            <person name="Larimer J."/>
            <person name="McCowan C."/>
            <person name="Montmayeur A."/>
            <person name="Murphy C."/>
            <person name="Neiman D."/>
            <person name="Pearson M."/>
            <person name="Priest M."/>
            <person name="Roberts A."/>
            <person name="Saif S."/>
            <person name="Shea T."/>
            <person name="Sisk P."/>
            <person name="Sykes S."/>
            <person name="Wortman J."/>
            <person name="Nusbaum C."/>
            <person name="Birren B."/>
        </authorList>
    </citation>
    <scope>NUCLEOTIDE SEQUENCE [LARGE SCALE GENOMIC DNA]</scope>
    <source>
        <strain evidence="3">race PST-78</strain>
    </source>
</reference>
<dbReference type="Proteomes" id="UP000054564">
    <property type="component" value="Unassembled WGS sequence"/>
</dbReference>
<protein>
    <submittedName>
        <fullName evidence="2">Uncharacterized protein</fullName>
    </submittedName>
</protein>
<organism evidence="2 3">
    <name type="scientific">Puccinia striiformis f. sp. tritici PST-78</name>
    <dbReference type="NCBI Taxonomy" id="1165861"/>
    <lineage>
        <taxon>Eukaryota</taxon>
        <taxon>Fungi</taxon>
        <taxon>Dikarya</taxon>
        <taxon>Basidiomycota</taxon>
        <taxon>Pucciniomycotina</taxon>
        <taxon>Pucciniomycetes</taxon>
        <taxon>Pucciniales</taxon>
        <taxon>Pucciniaceae</taxon>
        <taxon>Puccinia</taxon>
    </lineage>
</organism>
<feature type="compositionally biased region" description="Acidic residues" evidence="1">
    <location>
        <begin position="27"/>
        <end position="37"/>
    </location>
</feature>
<evidence type="ECO:0000313" key="2">
    <source>
        <dbReference type="EMBL" id="KNE93826.1"/>
    </source>
</evidence>
<dbReference type="AlphaFoldDB" id="A0A0L0V3R5"/>
<accession>A0A0L0V3R5</accession>
<evidence type="ECO:0000313" key="3">
    <source>
        <dbReference type="Proteomes" id="UP000054564"/>
    </source>
</evidence>